<dbReference type="GO" id="GO:0003677">
    <property type="term" value="F:DNA binding"/>
    <property type="evidence" value="ECO:0007669"/>
    <property type="project" value="InterPro"/>
</dbReference>
<dbReference type="AlphaFoldDB" id="A0A6N8JAU6"/>
<dbReference type="GO" id="GO:0000156">
    <property type="term" value="F:phosphorelay response regulator activity"/>
    <property type="evidence" value="ECO:0007669"/>
    <property type="project" value="InterPro"/>
</dbReference>
<dbReference type="InterPro" id="IPR011006">
    <property type="entry name" value="CheY-like_superfamily"/>
</dbReference>
<feature type="modified residue" description="4-aspartylphosphate" evidence="1">
    <location>
        <position position="56"/>
    </location>
</feature>
<dbReference type="RefSeq" id="WP_157301024.1">
    <property type="nucleotide sequence ID" value="NZ_BAAAZB010000005.1"/>
</dbReference>
<dbReference type="PROSITE" id="PS50110">
    <property type="entry name" value="RESPONSE_REGULATORY"/>
    <property type="match status" value="1"/>
</dbReference>
<protein>
    <submittedName>
        <fullName evidence="4">Response regulator</fullName>
    </submittedName>
</protein>
<dbReference type="EMBL" id="WRXO01000004">
    <property type="protein sequence ID" value="MVT42405.1"/>
    <property type="molecule type" value="Genomic_DNA"/>
</dbReference>
<dbReference type="Proteomes" id="UP000468388">
    <property type="component" value="Unassembled WGS sequence"/>
</dbReference>
<dbReference type="InterPro" id="IPR007492">
    <property type="entry name" value="LytTR_DNA-bd_dom"/>
</dbReference>
<feature type="domain" description="Response regulatory" evidence="2">
    <location>
        <begin position="5"/>
        <end position="116"/>
    </location>
</feature>
<dbReference type="Gene3D" id="3.40.50.2300">
    <property type="match status" value="1"/>
</dbReference>
<evidence type="ECO:0000259" key="3">
    <source>
        <dbReference type="PROSITE" id="PS50930"/>
    </source>
</evidence>
<evidence type="ECO:0000313" key="5">
    <source>
        <dbReference type="Proteomes" id="UP000468388"/>
    </source>
</evidence>
<gene>
    <name evidence="4" type="ORF">GO495_17565</name>
</gene>
<organism evidence="4 5">
    <name type="scientific">Chitinophaga oryziterrae</name>
    <dbReference type="NCBI Taxonomy" id="1031224"/>
    <lineage>
        <taxon>Bacteria</taxon>
        <taxon>Pseudomonadati</taxon>
        <taxon>Bacteroidota</taxon>
        <taxon>Chitinophagia</taxon>
        <taxon>Chitinophagales</taxon>
        <taxon>Chitinophagaceae</taxon>
        <taxon>Chitinophaga</taxon>
    </lineage>
</organism>
<dbReference type="SMART" id="SM00850">
    <property type="entry name" value="LytTR"/>
    <property type="match status" value="1"/>
</dbReference>
<dbReference type="PANTHER" id="PTHR37299">
    <property type="entry name" value="TRANSCRIPTIONAL REGULATOR-RELATED"/>
    <property type="match status" value="1"/>
</dbReference>
<sequence>MQILQCIIIDDEPLPRVLLCDYIKRVPYLQLAGAYANPLDALSVVQQQPIDLIFLDVQMPELNGVQFMELINGKSKVIFTTAYPNYALKGYELDVLDYLLKPISFERFLKAVSKAMPYTPMTEKVLFVKAEHKIIKVSLSEIQYIEGLKEYIAIHTPDKKIITLQSMKKMEEVLPAAEFMRTHKSFIVALDKIDSIDRNRIFIKNNVIPIGDTYKDPFFARLNNKNLL</sequence>
<evidence type="ECO:0000256" key="1">
    <source>
        <dbReference type="PROSITE-ProRule" id="PRU00169"/>
    </source>
</evidence>
<dbReference type="OrthoDB" id="1646880at2"/>
<proteinExistence type="predicted"/>
<keyword evidence="5" id="KW-1185">Reference proteome</keyword>
<evidence type="ECO:0000313" key="4">
    <source>
        <dbReference type="EMBL" id="MVT42405.1"/>
    </source>
</evidence>
<comment type="caution">
    <text evidence="4">The sequence shown here is derived from an EMBL/GenBank/DDBJ whole genome shotgun (WGS) entry which is preliminary data.</text>
</comment>
<keyword evidence="1" id="KW-0597">Phosphoprotein</keyword>
<dbReference type="Gene3D" id="2.40.50.1020">
    <property type="entry name" value="LytTr DNA-binding domain"/>
    <property type="match status" value="1"/>
</dbReference>
<dbReference type="InterPro" id="IPR046947">
    <property type="entry name" value="LytR-like"/>
</dbReference>
<dbReference type="Pfam" id="PF04397">
    <property type="entry name" value="LytTR"/>
    <property type="match status" value="1"/>
</dbReference>
<dbReference type="PROSITE" id="PS50930">
    <property type="entry name" value="HTH_LYTTR"/>
    <property type="match status" value="1"/>
</dbReference>
<dbReference type="SUPFAM" id="SSF52172">
    <property type="entry name" value="CheY-like"/>
    <property type="match status" value="1"/>
</dbReference>
<dbReference type="InterPro" id="IPR001789">
    <property type="entry name" value="Sig_transdc_resp-reg_receiver"/>
</dbReference>
<dbReference type="PANTHER" id="PTHR37299:SF1">
    <property type="entry name" value="STAGE 0 SPORULATION PROTEIN A HOMOLOG"/>
    <property type="match status" value="1"/>
</dbReference>
<feature type="domain" description="HTH LytTR-type" evidence="3">
    <location>
        <begin position="126"/>
        <end position="198"/>
    </location>
</feature>
<evidence type="ECO:0000259" key="2">
    <source>
        <dbReference type="PROSITE" id="PS50110"/>
    </source>
</evidence>
<name>A0A6N8JAU6_9BACT</name>
<dbReference type="Pfam" id="PF00072">
    <property type="entry name" value="Response_reg"/>
    <property type="match status" value="1"/>
</dbReference>
<reference evidence="4 5" key="1">
    <citation type="submission" date="2019-12" db="EMBL/GenBank/DDBJ databases">
        <title>The draft genomic sequence of strain Chitinophaga oryziterrae JCM 16595.</title>
        <authorList>
            <person name="Zhang X."/>
        </authorList>
    </citation>
    <scope>NUCLEOTIDE SEQUENCE [LARGE SCALE GENOMIC DNA]</scope>
    <source>
        <strain evidence="4 5">JCM 16595</strain>
    </source>
</reference>
<dbReference type="SMART" id="SM00448">
    <property type="entry name" value="REC"/>
    <property type="match status" value="1"/>
</dbReference>
<accession>A0A6N8JAU6</accession>